<dbReference type="Proteomes" id="UP000247416">
    <property type="component" value="Unassembled WGS sequence"/>
</dbReference>
<dbReference type="PROSITE" id="PS01311">
    <property type="entry name" value="LGT"/>
    <property type="match status" value="1"/>
</dbReference>
<evidence type="ECO:0000313" key="10">
    <source>
        <dbReference type="Proteomes" id="UP000247416"/>
    </source>
</evidence>
<dbReference type="UniPathway" id="UPA00664"/>
<dbReference type="HAMAP" id="MF_01147">
    <property type="entry name" value="Lgt"/>
    <property type="match status" value="1"/>
</dbReference>
<dbReference type="AlphaFoldDB" id="A0A318TM90"/>
<accession>A0A318TM90</accession>
<evidence type="ECO:0000256" key="5">
    <source>
        <dbReference type="ARBA" id="ARBA00022989"/>
    </source>
</evidence>
<feature type="region of interest" description="Disordered" evidence="8">
    <location>
        <begin position="276"/>
        <end position="296"/>
    </location>
</feature>
<feature type="transmembrane region" description="Helical" evidence="7">
    <location>
        <begin position="50"/>
        <end position="69"/>
    </location>
</feature>
<feature type="transmembrane region" description="Helical" evidence="7">
    <location>
        <begin position="238"/>
        <end position="258"/>
    </location>
</feature>
<feature type="transmembrane region" description="Helical" evidence="7">
    <location>
        <begin position="20"/>
        <end position="38"/>
    </location>
</feature>
<keyword evidence="4 7" id="KW-0812">Transmembrane</keyword>
<feature type="transmembrane region" description="Helical" evidence="7">
    <location>
        <begin position="89"/>
        <end position="110"/>
    </location>
</feature>
<proteinExistence type="inferred from homology"/>
<evidence type="ECO:0000256" key="4">
    <source>
        <dbReference type="ARBA" id="ARBA00022692"/>
    </source>
</evidence>
<dbReference type="InterPro" id="IPR001640">
    <property type="entry name" value="Lgt"/>
</dbReference>
<dbReference type="GO" id="GO:0042158">
    <property type="term" value="P:lipoprotein biosynthetic process"/>
    <property type="evidence" value="ECO:0007669"/>
    <property type="project" value="UniProtKB-UniRule"/>
</dbReference>
<reference evidence="9 10" key="1">
    <citation type="submission" date="2018-06" db="EMBL/GenBank/DDBJ databases">
        <title>Genomic Encyclopedia of Archaeal and Bacterial Type Strains, Phase II (KMG-II): from individual species to whole genera.</title>
        <authorList>
            <person name="Goeker M."/>
        </authorList>
    </citation>
    <scope>NUCLEOTIDE SEQUENCE [LARGE SCALE GENOMIC DNA]</scope>
    <source>
        <strain evidence="9 10">KACC 16626</strain>
    </source>
</reference>
<evidence type="ECO:0000256" key="1">
    <source>
        <dbReference type="ARBA" id="ARBA00007150"/>
    </source>
</evidence>
<keyword evidence="6 7" id="KW-0472">Membrane</keyword>
<dbReference type="EMBL" id="QJTJ01000013">
    <property type="protein sequence ID" value="PYF05971.1"/>
    <property type="molecule type" value="Genomic_DNA"/>
</dbReference>
<name>A0A318TM90_9BACL</name>
<comment type="catalytic activity">
    <reaction evidence="7">
        <text>L-cysteinyl-[prolipoprotein] + a 1,2-diacyl-sn-glycero-3-phospho-(1'-sn-glycerol) = an S-1,2-diacyl-sn-glyceryl-L-cysteinyl-[prolipoprotein] + sn-glycerol 1-phosphate + H(+)</text>
        <dbReference type="Rhea" id="RHEA:56712"/>
        <dbReference type="Rhea" id="RHEA-COMP:14679"/>
        <dbReference type="Rhea" id="RHEA-COMP:14680"/>
        <dbReference type="ChEBI" id="CHEBI:15378"/>
        <dbReference type="ChEBI" id="CHEBI:29950"/>
        <dbReference type="ChEBI" id="CHEBI:57685"/>
        <dbReference type="ChEBI" id="CHEBI:64716"/>
        <dbReference type="ChEBI" id="CHEBI:140658"/>
        <dbReference type="EC" id="2.5.1.145"/>
    </reaction>
</comment>
<keyword evidence="5 7" id="KW-1133">Transmembrane helix</keyword>
<comment type="pathway">
    <text evidence="7">Protein modification; lipoprotein biosynthesis (diacylglyceryl transfer).</text>
</comment>
<comment type="similarity">
    <text evidence="1 7">Belongs to the Lgt family.</text>
</comment>
<evidence type="ECO:0000256" key="6">
    <source>
        <dbReference type="ARBA" id="ARBA00023136"/>
    </source>
</evidence>
<dbReference type="GO" id="GO:0008961">
    <property type="term" value="F:phosphatidylglycerol-prolipoprotein diacylglyceryl transferase activity"/>
    <property type="evidence" value="ECO:0007669"/>
    <property type="project" value="UniProtKB-UniRule"/>
</dbReference>
<dbReference type="OrthoDB" id="871140at2"/>
<gene>
    <name evidence="7" type="primary">lgt</name>
    <name evidence="9" type="ORF">BJ095_11346</name>
</gene>
<dbReference type="EC" id="2.5.1.145" evidence="7"/>
<dbReference type="RefSeq" id="WP_107933681.1">
    <property type="nucleotide sequence ID" value="NZ_PYWJ01000006.1"/>
</dbReference>
<sequence length="296" mass="33862">MEQVLLAINPVAFSIGTIEVRWYGILIALGIVLAYFVAQKEAVKRGLPEDFLTDMLIWAIPISIISARIYYVAMKWEYYGANPEKIIQIWNGGIAIHGALIGAVITAYIFSKNRGISFLKVADIVAPSLLIGQIIGRWGNFMNQEAYGGPVSREFLENLMIPNWIIEQMYVQDLGTYVHPTFLYESMWNVIGLIILLTLRKVNLHRGEIFFGYMIWYSIGRFYIEGMRTDSLYLIGELRSAQVVSILAIVLGIIFIVYRRMRVRPVVRYLDEEKAPNNNKKTNTKNNNVKNKAKKK</sequence>
<evidence type="ECO:0000256" key="8">
    <source>
        <dbReference type="SAM" id="MobiDB-lite"/>
    </source>
</evidence>
<comment type="caution">
    <text evidence="9">The sequence shown here is derived from an EMBL/GenBank/DDBJ whole genome shotgun (WGS) entry which is preliminary data.</text>
</comment>
<dbReference type="NCBIfam" id="TIGR00544">
    <property type="entry name" value="lgt"/>
    <property type="match status" value="1"/>
</dbReference>
<dbReference type="GO" id="GO:0005886">
    <property type="term" value="C:plasma membrane"/>
    <property type="evidence" value="ECO:0007669"/>
    <property type="project" value="UniProtKB-SubCell"/>
</dbReference>
<organism evidence="9 10">
    <name type="scientific">Ureibacillus chungkukjangi</name>
    <dbReference type="NCBI Taxonomy" id="1202712"/>
    <lineage>
        <taxon>Bacteria</taxon>
        <taxon>Bacillati</taxon>
        <taxon>Bacillota</taxon>
        <taxon>Bacilli</taxon>
        <taxon>Bacillales</taxon>
        <taxon>Caryophanaceae</taxon>
        <taxon>Ureibacillus</taxon>
    </lineage>
</organism>
<evidence type="ECO:0000256" key="7">
    <source>
        <dbReference type="HAMAP-Rule" id="MF_01147"/>
    </source>
</evidence>
<feature type="transmembrane region" description="Helical" evidence="7">
    <location>
        <begin position="177"/>
        <end position="197"/>
    </location>
</feature>
<dbReference type="PANTHER" id="PTHR30589:SF0">
    <property type="entry name" value="PHOSPHATIDYLGLYCEROL--PROLIPOPROTEIN DIACYLGLYCERYL TRANSFERASE"/>
    <property type="match status" value="1"/>
</dbReference>
<keyword evidence="2 7" id="KW-1003">Cell membrane</keyword>
<comment type="subcellular location">
    <subcellularLocation>
        <location evidence="7">Cell membrane</location>
        <topology evidence="7">Multi-pass membrane protein</topology>
    </subcellularLocation>
</comment>
<evidence type="ECO:0000256" key="3">
    <source>
        <dbReference type="ARBA" id="ARBA00022679"/>
    </source>
</evidence>
<dbReference type="Pfam" id="PF01790">
    <property type="entry name" value="LGT"/>
    <property type="match status" value="1"/>
</dbReference>
<feature type="transmembrane region" description="Helical" evidence="7">
    <location>
        <begin position="117"/>
        <end position="135"/>
    </location>
</feature>
<keyword evidence="10" id="KW-1185">Reference proteome</keyword>
<evidence type="ECO:0000313" key="9">
    <source>
        <dbReference type="EMBL" id="PYF05971.1"/>
    </source>
</evidence>
<feature type="binding site" evidence="7">
    <location>
        <position position="137"/>
    </location>
    <ligand>
        <name>a 1,2-diacyl-sn-glycero-3-phospho-(1'-sn-glycerol)</name>
        <dbReference type="ChEBI" id="CHEBI:64716"/>
    </ligand>
</feature>
<keyword evidence="3 7" id="KW-0808">Transferase</keyword>
<feature type="compositionally biased region" description="Low complexity" evidence="8">
    <location>
        <begin position="277"/>
        <end position="290"/>
    </location>
</feature>
<keyword evidence="9" id="KW-0449">Lipoprotein</keyword>
<feature type="transmembrane region" description="Helical" evidence="7">
    <location>
        <begin position="209"/>
        <end position="226"/>
    </location>
</feature>
<protein>
    <recommendedName>
        <fullName evidence="7">Phosphatidylglycerol--prolipoprotein diacylglyceryl transferase</fullName>
        <ecNumber evidence="7">2.5.1.145</ecNumber>
    </recommendedName>
</protein>
<dbReference type="PANTHER" id="PTHR30589">
    <property type="entry name" value="PROLIPOPROTEIN DIACYLGLYCERYL TRANSFERASE"/>
    <property type="match status" value="1"/>
</dbReference>
<evidence type="ECO:0000256" key="2">
    <source>
        <dbReference type="ARBA" id="ARBA00022475"/>
    </source>
</evidence>
<comment type="function">
    <text evidence="7">Catalyzes the transfer of the diacylglyceryl group from phosphatidylglycerol to the sulfhydryl group of the N-terminal cysteine of a prolipoprotein, the first step in the formation of mature lipoproteins.</text>
</comment>